<dbReference type="AlphaFoldDB" id="A0A926DZJ9"/>
<evidence type="ECO:0000256" key="3">
    <source>
        <dbReference type="SAM" id="Phobius"/>
    </source>
</evidence>
<protein>
    <submittedName>
        <fullName evidence="4">Spore germination protein</fullName>
    </submittedName>
</protein>
<dbReference type="PANTHER" id="PTHR22550">
    <property type="entry name" value="SPORE GERMINATION PROTEIN"/>
    <property type="match status" value="1"/>
</dbReference>
<organism evidence="4 5">
    <name type="scientific">Fumia xinanensis</name>
    <dbReference type="NCBI Taxonomy" id="2763659"/>
    <lineage>
        <taxon>Bacteria</taxon>
        <taxon>Bacillati</taxon>
        <taxon>Bacillota</taxon>
        <taxon>Clostridia</taxon>
        <taxon>Eubacteriales</taxon>
        <taxon>Oscillospiraceae</taxon>
        <taxon>Fumia</taxon>
    </lineage>
</organism>
<feature type="transmembrane region" description="Helical" evidence="3">
    <location>
        <begin position="414"/>
        <end position="440"/>
    </location>
</feature>
<evidence type="ECO:0000256" key="2">
    <source>
        <dbReference type="ARBA" id="ARBA00023136"/>
    </source>
</evidence>
<dbReference type="GO" id="GO:0009847">
    <property type="term" value="P:spore germination"/>
    <property type="evidence" value="ECO:0007669"/>
    <property type="project" value="InterPro"/>
</dbReference>
<evidence type="ECO:0000313" key="4">
    <source>
        <dbReference type="EMBL" id="MBC8558784.1"/>
    </source>
</evidence>
<feature type="transmembrane region" description="Helical" evidence="3">
    <location>
        <begin position="291"/>
        <end position="311"/>
    </location>
</feature>
<keyword evidence="2 3" id="KW-0472">Membrane</keyword>
<name>A0A926DZJ9_9FIRM</name>
<gene>
    <name evidence="4" type="ORF">H8710_01745</name>
</gene>
<feature type="transmembrane region" description="Helical" evidence="3">
    <location>
        <begin position="385"/>
        <end position="402"/>
    </location>
</feature>
<keyword evidence="3" id="KW-0812">Transmembrane</keyword>
<accession>A0A926DZJ9</accession>
<dbReference type="EMBL" id="JACRSV010000001">
    <property type="protein sequence ID" value="MBC8558784.1"/>
    <property type="molecule type" value="Genomic_DNA"/>
</dbReference>
<proteinExistence type="inferred from homology"/>
<comment type="caution">
    <text evidence="4">The sequence shown here is derived from an EMBL/GenBank/DDBJ whole genome shotgun (WGS) entry which is preliminary data.</text>
</comment>
<comment type="similarity">
    <text evidence="1">Belongs to the GerABKA family.</text>
</comment>
<evidence type="ECO:0000313" key="5">
    <source>
        <dbReference type="Proteomes" id="UP000610760"/>
    </source>
</evidence>
<keyword evidence="5" id="KW-1185">Reference proteome</keyword>
<dbReference type="InterPro" id="IPR004995">
    <property type="entry name" value="Spore_Ger"/>
</dbReference>
<evidence type="ECO:0000256" key="1">
    <source>
        <dbReference type="ARBA" id="ARBA00005278"/>
    </source>
</evidence>
<sequence length="475" mass="53726">MKQASSFQTDYQLNTQTMNRLLRLNESFDVIGREILIGRRKATLYFIDGFAKDDIMEKIMEYFMKIDEKKESEIHSAADFSALMVPYVETDLITSVDQAVTAVLSGTIALVVEGFSQCILIDARTYPARGVTEPEDDRVLRGSHDGFVETLVFNTALIRRRIRDPQLTMDITQIGEKSKTDVVVCYLKDKANPKMLKAIKERLSRIEINTLTMGQESLAECLVKPQWWNPFPRIRYTERPDAASASVMEGSILIITDNSPSVMIFPTSIFDFVQDANDFYFPPLVGSYLRIVRMVVFLLTLFLTPVWYLLIQNPGWIPPWLDFIQISEPNSVPILAQLLIVELVIDGLKLASLNTPSVLSNSFSVVGALILGDFAVKANWFVPEVVLYMAFVAIAGFTQPSFELGYALKFFRVILLVLTALFNLWGFIGGTVLLLVVLCCTRTLDGRRYLHPLIPFHGKELLSLLIRRPIKQSKN</sequence>
<dbReference type="RefSeq" id="WP_249293669.1">
    <property type="nucleotide sequence ID" value="NZ_JACRSV010000001.1"/>
</dbReference>
<dbReference type="GO" id="GO:0016020">
    <property type="term" value="C:membrane"/>
    <property type="evidence" value="ECO:0007669"/>
    <property type="project" value="InterPro"/>
</dbReference>
<dbReference type="Proteomes" id="UP000610760">
    <property type="component" value="Unassembled WGS sequence"/>
</dbReference>
<dbReference type="InterPro" id="IPR050768">
    <property type="entry name" value="UPF0353/GerABKA_families"/>
</dbReference>
<keyword evidence="3" id="KW-1133">Transmembrane helix</keyword>
<dbReference type="Pfam" id="PF03323">
    <property type="entry name" value="GerA"/>
    <property type="match status" value="1"/>
</dbReference>
<reference evidence="4" key="1">
    <citation type="submission" date="2020-08" db="EMBL/GenBank/DDBJ databases">
        <title>Genome public.</title>
        <authorList>
            <person name="Liu C."/>
            <person name="Sun Q."/>
        </authorList>
    </citation>
    <scope>NUCLEOTIDE SEQUENCE</scope>
    <source>
        <strain evidence="4">NSJ-33</strain>
    </source>
</reference>
<dbReference type="PANTHER" id="PTHR22550:SF9">
    <property type="entry name" value="STAGE V SPORULATION PROTEIN AF"/>
    <property type="match status" value="1"/>
</dbReference>
<dbReference type="PIRSF" id="PIRSF005690">
    <property type="entry name" value="GerBA"/>
    <property type="match status" value="1"/>
</dbReference>